<dbReference type="PANTHER" id="PTHR35333:SF3">
    <property type="entry name" value="BETA-LACTAMASE-TYPE TRANSPEPTIDASE FOLD CONTAINING PROTEIN"/>
    <property type="match status" value="1"/>
</dbReference>
<evidence type="ECO:0000313" key="3">
    <source>
        <dbReference type="Proteomes" id="UP001500683"/>
    </source>
</evidence>
<gene>
    <name evidence="2" type="ORF">GCM10022214_62120</name>
</gene>
<evidence type="ECO:0000256" key="1">
    <source>
        <dbReference type="SAM" id="SignalP"/>
    </source>
</evidence>
<keyword evidence="1" id="KW-0732">Signal</keyword>
<dbReference type="InterPro" id="IPR000871">
    <property type="entry name" value="Beta-lactam_class-A"/>
</dbReference>
<name>A0ABP7WNK7_9ACTN</name>
<dbReference type="Gene3D" id="3.40.710.10">
    <property type="entry name" value="DD-peptidase/beta-lactamase superfamily"/>
    <property type="match status" value="1"/>
</dbReference>
<accession>A0ABP7WNK7</accession>
<dbReference type="EMBL" id="BAAAZG010000047">
    <property type="protein sequence ID" value="GAA4092186.1"/>
    <property type="molecule type" value="Genomic_DNA"/>
</dbReference>
<feature type="chain" id="PRO_5045392848" description="Serine hydrolase" evidence="1">
    <location>
        <begin position="32"/>
        <end position="399"/>
    </location>
</feature>
<organism evidence="2 3">
    <name type="scientific">Actinomadura miaoliensis</name>
    <dbReference type="NCBI Taxonomy" id="430685"/>
    <lineage>
        <taxon>Bacteria</taxon>
        <taxon>Bacillati</taxon>
        <taxon>Actinomycetota</taxon>
        <taxon>Actinomycetes</taxon>
        <taxon>Streptosporangiales</taxon>
        <taxon>Thermomonosporaceae</taxon>
        <taxon>Actinomadura</taxon>
    </lineage>
</organism>
<proteinExistence type="predicted"/>
<feature type="signal peptide" evidence="1">
    <location>
        <begin position="1"/>
        <end position="31"/>
    </location>
</feature>
<dbReference type="Proteomes" id="UP001500683">
    <property type="component" value="Unassembled WGS sequence"/>
</dbReference>
<evidence type="ECO:0008006" key="4">
    <source>
        <dbReference type="Google" id="ProtNLM"/>
    </source>
</evidence>
<protein>
    <recommendedName>
        <fullName evidence="4">Serine hydrolase</fullName>
    </recommendedName>
</protein>
<sequence>MFGATTKRLSRGSLAAAIVAAAAFTGSSALAVPAAQAEVCRHRTGVQHDGGVFPEPFTEDSLCGNAAGASVYASPSKDSAQVGVLDTTTSWFLCWRRGQSHEGGNDVWYYTQGDRALGDPARRGFGFVPASKLHTTVDPGDSLLAPCPDVPSEPAVGYMVLDRKSGASLQNAEHRRFRSASLIKLLIAIDYLEKLGPGRPIPEGDAGRLRNMLRSSDDDAASALWTRSEDAGPAIVTRMATKIGLTDTSPPADAGKWGYTATSAADVVKTYRYILEQADPAFRDLVMGHLHQATRCASDGWDQFFGIPSALPGPWAVKQGWSGFGAAPPDQRCTTSAPSSRGTAGIELGGVAMHTSGTYCADDRKIMAVLSLSPAGTSWQTSGRRLTKQAGDLYRASPC</sequence>
<evidence type="ECO:0000313" key="2">
    <source>
        <dbReference type="EMBL" id="GAA4092186.1"/>
    </source>
</evidence>
<dbReference type="InterPro" id="IPR012338">
    <property type="entry name" value="Beta-lactam/transpept-like"/>
</dbReference>
<dbReference type="PANTHER" id="PTHR35333">
    <property type="entry name" value="BETA-LACTAMASE"/>
    <property type="match status" value="1"/>
</dbReference>
<keyword evidence="3" id="KW-1185">Reference proteome</keyword>
<dbReference type="SUPFAM" id="SSF56601">
    <property type="entry name" value="beta-lactamase/transpeptidase-like"/>
    <property type="match status" value="1"/>
</dbReference>
<reference evidence="3" key="1">
    <citation type="journal article" date="2019" name="Int. J. Syst. Evol. Microbiol.">
        <title>The Global Catalogue of Microorganisms (GCM) 10K type strain sequencing project: providing services to taxonomists for standard genome sequencing and annotation.</title>
        <authorList>
            <consortium name="The Broad Institute Genomics Platform"/>
            <consortium name="The Broad Institute Genome Sequencing Center for Infectious Disease"/>
            <person name="Wu L."/>
            <person name="Ma J."/>
        </authorList>
    </citation>
    <scope>NUCLEOTIDE SEQUENCE [LARGE SCALE GENOMIC DNA]</scope>
    <source>
        <strain evidence="3">JCM 16702</strain>
    </source>
</reference>
<comment type="caution">
    <text evidence="2">The sequence shown here is derived from an EMBL/GenBank/DDBJ whole genome shotgun (WGS) entry which is preliminary data.</text>
</comment>